<dbReference type="EMBL" id="DS114006">
    <property type="protein sequence ID" value="EAX91862.1"/>
    <property type="molecule type" value="Genomic_DNA"/>
</dbReference>
<sequence length="196" mass="23427">MIDVSTDMSAIEGIRYLIPKRPFTRIIFSRAEDNRLMELWKRYPNKWNEISEKMGKRSPTICKNRVRYLLDRDHTTWTADNDRLLIELVRKFDTNFRIIQKFFPNHTENFLKNRWEQNIKYKVVDNYVKELLTISANLMSDSDSVYDTLGFDESDESEFYSDFDYYSDFSDYYSEANASEPENEKLLGRSGVSLRI</sequence>
<dbReference type="VEuPathDB" id="TrichDB:TVAG_130750"/>
<dbReference type="OrthoDB" id="2188957at2759"/>
<dbReference type="Proteomes" id="UP000001542">
    <property type="component" value="Unassembled WGS sequence"/>
</dbReference>
<dbReference type="RefSeq" id="XP_001304792.1">
    <property type="nucleotide sequence ID" value="XM_001304791.1"/>
</dbReference>
<dbReference type="InterPro" id="IPR001005">
    <property type="entry name" value="SANT/Myb"/>
</dbReference>
<dbReference type="PANTHER" id="PTHR45614">
    <property type="entry name" value="MYB PROTEIN-RELATED"/>
    <property type="match status" value="1"/>
</dbReference>
<dbReference type="KEGG" id="tva:4749566"/>
<dbReference type="PROSITE" id="PS51294">
    <property type="entry name" value="HTH_MYB"/>
    <property type="match status" value="2"/>
</dbReference>
<reference evidence="3" key="2">
    <citation type="journal article" date="2007" name="Science">
        <title>Draft genome sequence of the sexually transmitted pathogen Trichomonas vaginalis.</title>
        <authorList>
            <person name="Carlton J.M."/>
            <person name="Hirt R.P."/>
            <person name="Silva J.C."/>
            <person name="Delcher A.L."/>
            <person name="Schatz M."/>
            <person name="Zhao Q."/>
            <person name="Wortman J.R."/>
            <person name="Bidwell S.L."/>
            <person name="Alsmark U.C.M."/>
            <person name="Besteiro S."/>
            <person name="Sicheritz-Ponten T."/>
            <person name="Noel C.J."/>
            <person name="Dacks J.B."/>
            <person name="Foster P.G."/>
            <person name="Simillion C."/>
            <person name="Van de Peer Y."/>
            <person name="Miranda-Saavedra D."/>
            <person name="Barton G.J."/>
            <person name="Westrop G.D."/>
            <person name="Mueller S."/>
            <person name="Dessi D."/>
            <person name="Fiori P.L."/>
            <person name="Ren Q."/>
            <person name="Paulsen I."/>
            <person name="Zhang H."/>
            <person name="Bastida-Corcuera F.D."/>
            <person name="Simoes-Barbosa A."/>
            <person name="Brown M.T."/>
            <person name="Hayes R.D."/>
            <person name="Mukherjee M."/>
            <person name="Okumura C.Y."/>
            <person name="Schneider R."/>
            <person name="Smith A.J."/>
            <person name="Vanacova S."/>
            <person name="Villalvazo M."/>
            <person name="Haas B.J."/>
            <person name="Pertea M."/>
            <person name="Feldblyum T.V."/>
            <person name="Utterback T.R."/>
            <person name="Shu C.L."/>
            <person name="Osoegawa K."/>
            <person name="de Jong P.J."/>
            <person name="Hrdy I."/>
            <person name="Horvathova L."/>
            <person name="Zubacova Z."/>
            <person name="Dolezal P."/>
            <person name="Malik S.B."/>
            <person name="Logsdon J.M. Jr."/>
            <person name="Henze K."/>
            <person name="Gupta A."/>
            <person name="Wang C.C."/>
            <person name="Dunne R.L."/>
            <person name="Upcroft J.A."/>
            <person name="Upcroft P."/>
            <person name="White O."/>
            <person name="Salzberg S.L."/>
            <person name="Tang P."/>
            <person name="Chiu C.-H."/>
            <person name="Lee Y.-S."/>
            <person name="Embley T.M."/>
            <person name="Coombs G.H."/>
            <person name="Mottram J.C."/>
            <person name="Tachezy J."/>
            <person name="Fraser-Liggett C.M."/>
            <person name="Johnson P.J."/>
        </authorList>
    </citation>
    <scope>NUCLEOTIDE SEQUENCE [LARGE SCALE GENOMIC DNA]</scope>
    <source>
        <strain evidence="3">G3</strain>
    </source>
</reference>
<evidence type="ECO:0000259" key="1">
    <source>
        <dbReference type="PROSITE" id="PS50090"/>
    </source>
</evidence>
<dbReference type="InterPro" id="IPR009057">
    <property type="entry name" value="Homeodomain-like_sf"/>
</dbReference>
<dbReference type="PROSITE" id="PS50090">
    <property type="entry name" value="MYB_LIKE"/>
    <property type="match status" value="2"/>
</dbReference>
<evidence type="ECO:0000313" key="4">
    <source>
        <dbReference type="Proteomes" id="UP000001542"/>
    </source>
</evidence>
<dbReference type="GO" id="GO:0005634">
    <property type="term" value="C:nucleus"/>
    <property type="evidence" value="ECO:0000318"/>
    <property type="project" value="GO_Central"/>
</dbReference>
<dbReference type="PANTHER" id="PTHR45614:SF253">
    <property type="entry name" value="CHROMOSOME UNDETERMINED SCAFFOLD_38, WHOLE GENOME SHOTGUN SEQUENCE"/>
    <property type="match status" value="1"/>
</dbReference>
<dbReference type="CDD" id="cd00167">
    <property type="entry name" value="SANT"/>
    <property type="match status" value="1"/>
</dbReference>
<dbReference type="VEuPathDB" id="TrichDB:TVAGG3_0659250"/>
<evidence type="ECO:0000313" key="3">
    <source>
        <dbReference type="EMBL" id="EAX91862.1"/>
    </source>
</evidence>
<dbReference type="SUPFAM" id="SSF46689">
    <property type="entry name" value="Homeodomain-like"/>
    <property type="match status" value="1"/>
</dbReference>
<dbReference type="Pfam" id="PF00249">
    <property type="entry name" value="Myb_DNA-binding"/>
    <property type="match status" value="2"/>
</dbReference>
<keyword evidence="3" id="KW-0238">DNA-binding</keyword>
<name>A2FTB0_TRIV3</name>
<dbReference type="Gene3D" id="1.10.10.60">
    <property type="entry name" value="Homeodomain-like"/>
    <property type="match status" value="2"/>
</dbReference>
<reference evidence="3" key="1">
    <citation type="submission" date="2006-10" db="EMBL/GenBank/DDBJ databases">
        <authorList>
            <person name="Amadeo P."/>
            <person name="Zhao Q."/>
            <person name="Wortman J."/>
            <person name="Fraser-Liggett C."/>
            <person name="Carlton J."/>
        </authorList>
    </citation>
    <scope>NUCLEOTIDE SEQUENCE</scope>
    <source>
        <strain evidence="3">G3</strain>
    </source>
</reference>
<keyword evidence="4" id="KW-1185">Reference proteome</keyword>
<feature type="domain" description="Myb-like" evidence="1">
    <location>
        <begin position="20"/>
        <end position="70"/>
    </location>
</feature>
<dbReference type="AlphaFoldDB" id="A2FTB0"/>
<dbReference type="InterPro" id="IPR050560">
    <property type="entry name" value="MYB_TF"/>
</dbReference>
<accession>A2FTB0</accession>
<dbReference type="SMR" id="A2FTB0"/>
<feature type="domain" description="Myb-like" evidence="1">
    <location>
        <begin position="77"/>
        <end position="119"/>
    </location>
</feature>
<organism evidence="3 4">
    <name type="scientific">Trichomonas vaginalis (strain ATCC PRA-98 / G3)</name>
    <dbReference type="NCBI Taxonomy" id="412133"/>
    <lineage>
        <taxon>Eukaryota</taxon>
        <taxon>Metamonada</taxon>
        <taxon>Parabasalia</taxon>
        <taxon>Trichomonadida</taxon>
        <taxon>Trichomonadidae</taxon>
        <taxon>Trichomonas</taxon>
    </lineage>
</organism>
<feature type="domain" description="HTH myb-type" evidence="2">
    <location>
        <begin position="76"/>
        <end position="123"/>
    </location>
</feature>
<evidence type="ECO:0000259" key="2">
    <source>
        <dbReference type="PROSITE" id="PS51294"/>
    </source>
</evidence>
<proteinExistence type="predicted"/>
<gene>
    <name evidence="3" type="ORF">TVAG_130750</name>
</gene>
<dbReference type="GO" id="GO:0000981">
    <property type="term" value="F:DNA-binding transcription factor activity, RNA polymerase II-specific"/>
    <property type="evidence" value="ECO:0000318"/>
    <property type="project" value="GO_Central"/>
</dbReference>
<protein>
    <submittedName>
        <fullName evidence="3">Myb-like DNA-binding domain containing protein</fullName>
    </submittedName>
</protein>
<feature type="domain" description="HTH myb-type" evidence="2">
    <location>
        <begin position="28"/>
        <end position="74"/>
    </location>
</feature>
<dbReference type="InParanoid" id="A2FTB0"/>
<dbReference type="GO" id="GO:0000978">
    <property type="term" value="F:RNA polymerase II cis-regulatory region sequence-specific DNA binding"/>
    <property type="evidence" value="ECO:0000318"/>
    <property type="project" value="GO_Central"/>
</dbReference>
<dbReference type="InterPro" id="IPR017930">
    <property type="entry name" value="Myb_dom"/>
</dbReference>
<dbReference type="GO" id="GO:0006355">
    <property type="term" value="P:regulation of DNA-templated transcription"/>
    <property type="evidence" value="ECO:0000318"/>
    <property type="project" value="GO_Central"/>
</dbReference>
<dbReference type="SMART" id="SM00717">
    <property type="entry name" value="SANT"/>
    <property type="match status" value="2"/>
</dbReference>
<dbReference type="STRING" id="5722.A2FTB0"/>